<name>A0A448L4Q3_9BACT</name>
<dbReference type="InterPro" id="IPR012336">
    <property type="entry name" value="Thioredoxin-like_fold"/>
</dbReference>
<dbReference type="GO" id="GO:0030313">
    <property type="term" value="C:cell envelope"/>
    <property type="evidence" value="ECO:0007669"/>
    <property type="project" value="UniProtKB-SubCell"/>
</dbReference>
<reference evidence="8 9" key="1">
    <citation type="submission" date="2018-12" db="EMBL/GenBank/DDBJ databases">
        <authorList>
            <consortium name="Pathogen Informatics"/>
        </authorList>
    </citation>
    <scope>NUCLEOTIDE SEQUENCE [LARGE SCALE GENOMIC DNA]</scope>
    <source>
        <strain evidence="8 9">NCTC13071</strain>
    </source>
</reference>
<dbReference type="PANTHER" id="PTHR42852">
    <property type="entry name" value="THIOL:DISULFIDE INTERCHANGE PROTEIN DSBE"/>
    <property type="match status" value="1"/>
</dbReference>
<organism evidence="8 9">
    <name type="scientific">Segatella oris</name>
    <dbReference type="NCBI Taxonomy" id="28135"/>
    <lineage>
        <taxon>Bacteria</taxon>
        <taxon>Pseudomonadati</taxon>
        <taxon>Bacteroidota</taxon>
        <taxon>Bacteroidia</taxon>
        <taxon>Bacteroidales</taxon>
        <taxon>Prevotellaceae</taxon>
        <taxon>Segatella</taxon>
    </lineage>
</organism>
<dbReference type="SUPFAM" id="SSF52833">
    <property type="entry name" value="Thioredoxin-like"/>
    <property type="match status" value="1"/>
</dbReference>
<sequence>MKIKSLFSVATIMLTALSLASCNNRKFHVDGEITNAKDSTLYFENMSLNGPVVVDSVKLGEDGSFSFSEKAPEVPDFYRLRIDGQIINVSIDSTETVNIKAAYPRMASKYEVTGSVNCCKIKTLALMQQGLQKQINDIIKNPTLGVEAVEANIASALETYKNKVKLNYIFKEPMKAYAYFALFQTVIIGNQQTLIFNPRNNREDNKVYAAVATSWDTYYPKAERGLNLHNIALQGMKDARILQAEQQQAQIDASKVKVSGIIDIALRDNKGNLRRLSDLTGKVVMLDFHVFAGENSTKRIMMLRDLYNKYHAQGFEIYQVSIDPDEHFWKTQTAALPWISVHDDAGTDSQVLSQYNVQRIPTFFLIGKDNSVKMRDVQVKDIDAAIKSLL</sequence>
<feature type="chain" id="PRO_5019051174" evidence="5">
    <location>
        <begin position="21"/>
        <end position="390"/>
    </location>
</feature>
<evidence type="ECO:0000256" key="2">
    <source>
        <dbReference type="ARBA" id="ARBA00022748"/>
    </source>
</evidence>
<dbReference type="PANTHER" id="PTHR42852:SF6">
    <property type="entry name" value="THIOL:DISULFIDE INTERCHANGE PROTEIN DSBE"/>
    <property type="match status" value="1"/>
</dbReference>
<dbReference type="Pfam" id="PF14289">
    <property type="entry name" value="DUF4369"/>
    <property type="match status" value="1"/>
</dbReference>
<evidence type="ECO:0000259" key="7">
    <source>
        <dbReference type="Pfam" id="PF14289"/>
    </source>
</evidence>
<feature type="domain" description="Thioredoxin-like fold" evidence="6">
    <location>
        <begin position="281"/>
        <end position="372"/>
    </location>
</feature>
<evidence type="ECO:0000259" key="6">
    <source>
        <dbReference type="Pfam" id="PF13905"/>
    </source>
</evidence>
<evidence type="ECO:0000256" key="3">
    <source>
        <dbReference type="ARBA" id="ARBA00023157"/>
    </source>
</evidence>
<evidence type="ECO:0000256" key="4">
    <source>
        <dbReference type="ARBA" id="ARBA00023284"/>
    </source>
</evidence>
<dbReference type="KEGG" id="poc:NCTC13071_00935"/>
<evidence type="ECO:0000256" key="5">
    <source>
        <dbReference type="SAM" id="SignalP"/>
    </source>
</evidence>
<dbReference type="GO" id="GO:0017004">
    <property type="term" value="P:cytochrome complex assembly"/>
    <property type="evidence" value="ECO:0007669"/>
    <property type="project" value="UniProtKB-KW"/>
</dbReference>
<dbReference type="GeneID" id="85011806"/>
<gene>
    <name evidence="8" type="primary">resA_4</name>
    <name evidence="8" type="ORF">NCTC13071_00935</name>
</gene>
<dbReference type="InterPro" id="IPR050553">
    <property type="entry name" value="Thioredoxin_ResA/DsbE_sf"/>
</dbReference>
<dbReference type="EMBL" id="LR134384">
    <property type="protein sequence ID" value="VEH14949.1"/>
    <property type="molecule type" value="Genomic_DNA"/>
</dbReference>
<comment type="subcellular location">
    <subcellularLocation>
        <location evidence="1">Cell envelope</location>
    </subcellularLocation>
</comment>
<dbReference type="AlphaFoldDB" id="A0A448L4Q3"/>
<dbReference type="Proteomes" id="UP000274578">
    <property type="component" value="Chromosome 1"/>
</dbReference>
<evidence type="ECO:0000313" key="8">
    <source>
        <dbReference type="EMBL" id="VEH14949.1"/>
    </source>
</evidence>
<evidence type="ECO:0000256" key="1">
    <source>
        <dbReference type="ARBA" id="ARBA00004196"/>
    </source>
</evidence>
<dbReference type="InterPro" id="IPR025380">
    <property type="entry name" value="DUF4369"/>
</dbReference>
<dbReference type="CDD" id="cd02966">
    <property type="entry name" value="TlpA_like_family"/>
    <property type="match status" value="1"/>
</dbReference>
<evidence type="ECO:0000313" key="9">
    <source>
        <dbReference type="Proteomes" id="UP000274578"/>
    </source>
</evidence>
<dbReference type="RefSeq" id="WP_018919902.1">
    <property type="nucleotide sequence ID" value="NZ_LR134384.1"/>
</dbReference>
<feature type="signal peptide" evidence="5">
    <location>
        <begin position="1"/>
        <end position="20"/>
    </location>
</feature>
<dbReference type="PROSITE" id="PS51257">
    <property type="entry name" value="PROKAR_LIPOPROTEIN"/>
    <property type="match status" value="1"/>
</dbReference>
<protein>
    <submittedName>
        <fullName evidence="8">Thiol-disulfide oxidoreductase resA</fullName>
    </submittedName>
</protein>
<keyword evidence="2" id="KW-0201">Cytochrome c-type biogenesis</keyword>
<keyword evidence="5" id="KW-0732">Signal</keyword>
<proteinExistence type="predicted"/>
<dbReference type="InterPro" id="IPR036249">
    <property type="entry name" value="Thioredoxin-like_sf"/>
</dbReference>
<accession>A0A448L4Q3</accession>
<feature type="domain" description="DUF4369" evidence="7">
    <location>
        <begin position="27"/>
        <end position="116"/>
    </location>
</feature>
<dbReference type="Gene3D" id="3.40.30.10">
    <property type="entry name" value="Glutaredoxin"/>
    <property type="match status" value="1"/>
</dbReference>
<dbReference type="Pfam" id="PF13905">
    <property type="entry name" value="Thioredoxin_8"/>
    <property type="match status" value="1"/>
</dbReference>
<keyword evidence="4" id="KW-0676">Redox-active center</keyword>
<keyword evidence="3" id="KW-1015">Disulfide bond</keyword>